<reference evidence="6" key="1">
    <citation type="submission" date="2022-03" db="EMBL/GenBank/DDBJ databases">
        <title>De novo assembled genomes of Belliella spp. (Cyclobacteriaceae) strains.</title>
        <authorList>
            <person name="Szabo A."/>
            <person name="Korponai K."/>
            <person name="Felfoldi T."/>
        </authorList>
    </citation>
    <scope>NUCLEOTIDE SEQUENCE</scope>
    <source>
        <strain evidence="6">DSM 111903</strain>
    </source>
</reference>
<evidence type="ECO:0000256" key="3">
    <source>
        <dbReference type="ARBA" id="ARBA00022801"/>
    </source>
</evidence>
<dbReference type="PIRSF" id="PIRSF038994">
    <property type="entry name" value="NagA"/>
    <property type="match status" value="1"/>
</dbReference>
<protein>
    <submittedName>
        <fullName evidence="6">Amidohydrolase family protein</fullName>
    </submittedName>
</protein>
<organism evidence="6 7">
    <name type="scientific">Belliella alkalica</name>
    <dbReference type="NCBI Taxonomy" id="1730871"/>
    <lineage>
        <taxon>Bacteria</taxon>
        <taxon>Pseudomonadati</taxon>
        <taxon>Bacteroidota</taxon>
        <taxon>Cytophagia</taxon>
        <taxon>Cytophagales</taxon>
        <taxon>Cyclobacteriaceae</taxon>
        <taxon>Belliella</taxon>
    </lineage>
</organism>
<dbReference type="EMBL" id="JAKZGO010000001">
    <property type="protein sequence ID" value="MCH7412091.1"/>
    <property type="molecule type" value="Genomic_DNA"/>
</dbReference>
<dbReference type="InterPro" id="IPR003764">
    <property type="entry name" value="GlcNAc_6-P_deAcase"/>
</dbReference>
<evidence type="ECO:0000256" key="4">
    <source>
        <dbReference type="PIRNR" id="PIRNR038994"/>
    </source>
</evidence>
<evidence type="ECO:0000256" key="2">
    <source>
        <dbReference type="ARBA" id="ARBA00022723"/>
    </source>
</evidence>
<dbReference type="Pfam" id="PF01979">
    <property type="entry name" value="Amidohydro_1"/>
    <property type="match status" value="1"/>
</dbReference>
<evidence type="ECO:0000313" key="6">
    <source>
        <dbReference type="EMBL" id="MCH7412091.1"/>
    </source>
</evidence>
<name>A0ABS9V6P3_9BACT</name>
<gene>
    <name evidence="6" type="ORF">MM213_01240</name>
</gene>
<evidence type="ECO:0000256" key="1">
    <source>
        <dbReference type="ARBA" id="ARBA00010716"/>
    </source>
</evidence>
<keyword evidence="3 4" id="KW-0378">Hydrolase</keyword>
<keyword evidence="4" id="KW-0119">Carbohydrate metabolism</keyword>
<dbReference type="PANTHER" id="PTHR11113:SF14">
    <property type="entry name" value="N-ACETYLGLUCOSAMINE-6-PHOSPHATE DEACETYLASE"/>
    <property type="match status" value="1"/>
</dbReference>
<evidence type="ECO:0000313" key="7">
    <source>
        <dbReference type="Proteomes" id="UP001165430"/>
    </source>
</evidence>
<comment type="caution">
    <text evidence="6">The sequence shown here is derived from an EMBL/GenBank/DDBJ whole genome shotgun (WGS) entry which is preliminary data.</text>
</comment>
<dbReference type="InterPro" id="IPR032466">
    <property type="entry name" value="Metal_Hydrolase"/>
</dbReference>
<dbReference type="InterPro" id="IPR006680">
    <property type="entry name" value="Amidohydro-rel"/>
</dbReference>
<keyword evidence="7" id="KW-1185">Reference proteome</keyword>
<dbReference type="RefSeq" id="WP_241409481.1">
    <property type="nucleotide sequence ID" value="NZ_JAKZGO010000001.1"/>
</dbReference>
<comment type="similarity">
    <text evidence="1 4">Belongs to the metallo-dependent hydrolases superfamily. NagA family.</text>
</comment>
<proteinExistence type="inferred from homology"/>
<dbReference type="Gene3D" id="3.20.20.140">
    <property type="entry name" value="Metal-dependent hydrolases"/>
    <property type="match status" value="1"/>
</dbReference>
<accession>A0ABS9V6P3</accession>
<dbReference type="Proteomes" id="UP001165430">
    <property type="component" value="Unassembled WGS sequence"/>
</dbReference>
<dbReference type="PANTHER" id="PTHR11113">
    <property type="entry name" value="N-ACETYLGLUCOSAMINE-6-PHOSPHATE DEACETYLASE"/>
    <property type="match status" value="1"/>
</dbReference>
<dbReference type="SUPFAM" id="SSF51556">
    <property type="entry name" value="Metallo-dependent hydrolases"/>
    <property type="match status" value="1"/>
</dbReference>
<keyword evidence="2" id="KW-0479">Metal-binding</keyword>
<feature type="domain" description="Amidohydrolase-related" evidence="5">
    <location>
        <begin position="40"/>
        <end position="378"/>
    </location>
</feature>
<evidence type="ECO:0000259" key="5">
    <source>
        <dbReference type="Pfam" id="PF01979"/>
    </source>
</evidence>
<sequence>MTQSIKGIHFKTQKPVSFSIEKNRILDISENESNTDLLWIAPGLVDLQVNGFKGKDFNEETLQVEDVKEITRELWSIGVTTYFPTLITNSEEKIGLAIQKIIKACEDKSIDDTIEGIHLEGPFLSMEDGPRGAHPIAYIKAPDWDLFCRWQTIAKGKIKMITLSPEWPESVFFIKKCVESGVKVAIGHTSCSPSQISEAVNAGATLSTHLGNAAHAFLPRHSNYLWEQLASDNLWTTMIADGFHLPKALLKVFLKVKPKKSILVSDATKFAGMKPGIYQSHIGGAVALDENGRLSMRDSPGFLAGSAKSLLDCIDHLTSNQILSHDNAIEMASIKPMEAMEIRTDYGLEIGSRADLIIYELDEGKIKIIQTIKSGKVVCSNL</sequence>